<reference evidence="3 4" key="1">
    <citation type="submission" date="2020-10" db="EMBL/GenBank/DDBJ databases">
        <title>Connecting structure to function with the recovery of over 1000 high-quality activated sludge metagenome-assembled genomes encoding full-length rRNA genes using long-read sequencing.</title>
        <authorList>
            <person name="Singleton C.M."/>
            <person name="Petriglieri F."/>
            <person name="Kristensen J.M."/>
            <person name="Kirkegaard R.H."/>
            <person name="Michaelsen T.Y."/>
            <person name="Andersen M.H."/>
            <person name="Karst S.M."/>
            <person name="Dueholm M.S."/>
            <person name="Nielsen P.H."/>
            <person name="Albertsen M."/>
        </authorList>
    </citation>
    <scope>NUCLEOTIDE SEQUENCE [LARGE SCALE GENOMIC DNA]</scope>
    <source>
        <strain evidence="3">Ribe_18-Q3-R11-54_BAT3C.373</strain>
    </source>
</reference>
<dbReference type="AlphaFoldDB" id="A0A9D7XEE0"/>
<evidence type="ECO:0000256" key="2">
    <source>
        <dbReference type="SAM" id="SignalP"/>
    </source>
</evidence>
<gene>
    <name evidence="3" type="ORF">IPO85_09180</name>
</gene>
<evidence type="ECO:0000256" key="1">
    <source>
        <dbReference type="SAM" id="MobiDB-lite"/>
    </source>
</evidence>
<dbReference type="EMBL" id="JADKFW010000005">
    <property type="protein sequence ID" value="MBK9717670.1"/>
    <property type="molecule type" value="Genomic_DNA"/>
</dbReference>
<evidence type="ECO:0000313" key="4">
    <source>
        <dbReference type="Proteomes" id="UP000808349"/>
    </source>
</evidence>
<sequence>MKKLFLFLTFGLLFTVAQSNAQSCCKKGSASKQCVKSSDMSEAAIKAADADPSIEKKVCAESGKVCFMKKSADGTSTAVTYDEATAKFVNYVPSENSATAKSCSSKSGKACCSKGAKSCAKGQANAGSSDANSVVAPTK</sequence>
<protein>
    <submittedName>
        <fullName evidence="3">Uncharacterized protein</fullName>
    </submittedName>
</protein>
<feature type="chain" id="PRO_5038963899" evidence="2">
    <location>
        <begin position="22"/>
        <end position="139"/>
    </location>
</feature>
<organism evidence="3 4">
    <name type="scientific">Candidatus Defluviibacterium haderslevense</name>
    <dbReference type="NCBI Taxonomy" id="2981993"/>
    <lineage>
        <taxon>Bacteria</taxon>
        <taxon>Pseudomonadati</taxon>
        <taxon>Bacteroidota</taxon>
        <taxon>Saprospiria</taxon>
        <taxon>Saprospirales</taxon>
        <taxon>Saprospiraceae</taxon>
        <taxon>Candidatus Defluviibacterium</taxon>
    </lineage>
</organism>
<evidence type="ECO:0000313" key="3">
    <source>
        <dbReference type="EMBL" id="MBK9717670.1"/>
    </source>
</evidence>
<name>A0A9D7XEE0_9BACT</name>
<feature type="signal peptide" evidence="2">
    <location>
        <begin position="1"/>
        <end position="21"/>
    </location>
</feature>
<comment type="caution">
    <text evidence="3">The sequence shown here is derived from an EMBL/GenBank/DDBJ whole genome shotgun (WGS) entry which is preliminary data.</text>
</comment>
<accession>A0A9D7XEE0</accession>
<dbReference type="Proteomes" id="UP000808349">
    <property type="component" value="Unassembled WGS sequence"/>
</dbReference>
<keyword evidence="2" id="KW-0732">Signal</keyword>
<proteinExistence type="predicted"/>
<feature type="region of interest" description="Disordered" evidence="1">
    <location>
        <begin position="98"/>
        <end position="139"/>
    </location>
</feature>
<feature type="compositionally biased region" description="Low complexity" evidence="1">
    <location>
        <begin position="100"/>
        <end position="122"/>
    </location>
</feature>